<feature type="compositionally biased region" description="Basic and acidic residues" evidence="2">
    <location>
        <begin position="399"/>
        <end position="422"/>
    </location>
</feature>
<feature type="compositionally biased region" description="Basic residues" evidence="2">
    <location>
        <begin position="279"/>
        <end position="294"/>
    </location>
</feature>
<keyword evidence="1" id="KW-0175">Coiled coil</keyword>
<evidence type="ECO:0000256" key="2">
    <source>
        <dbReference type="SAM" id="MobiDB-lite"/>
    </source>
</evidence>
<sequence length="519" mass="60571">MNDFPLRRVQSAKINNLCKLCPTLSSQYQSTNQKNSLLNNPNVNNINNDSVNTDQHTLNEQRQKISQQILMARSQVVPLRQKAAELSEKMKFLHPNLLFEVEEPETPETLLFSRLGTERIELEENLKHLEDLASIECQNKFENDINRYRTNLETIKDLIQRGSETLIEKRNSFDVIIHSEIYSRVIEQRNTIETLQRRLNELIEEAHEINENTSSQINEIPEIRKLNQKVMFLQKRLCSLKHEKNFKMDELARMRNTRTTKRSPRAKSRRRMNSGIELKKRKQQQLQHQQRRHQIQTPTLTSSSISQLPLLPRTNILSHSMRSRDFSEIFQPSAGIRKSNSNSDIAGNGFNFNDSDLSDNDSVSENNNDEVRQHIEEPSNSESDNYYSYYNNNNNNKIDNNDKDEKTFDSSFSPKRDTRRNSQENNNFLDDDLCSKAKKNEEGKHIKNRPNLKISIESPNTSHFQFYDYENDENCNDDNEDKSASGGCLSPISEPDNASQQKSPRVVRFAFEYETHQNQ</sequence>
<name>A0ABR2L6C0_9EUKA</name>
<feature type="region of interest" description="Disordered" evidence="2">
    <location>
        <begin position="252"/>
        <end position="303"/>
    </location>
</feature>
<gene>
    <name evidence="3" type="ORF">M9Y10_001104</name>
</gene>
<evidence type="ECO:0000256" key="1">
    <source>
        <dbReference type="SAM" id="Coils"/>
    </source>
</evidence>
<proteinExistence type="predicted"/>
<reference evidence="3 4" key="1">
    <citation type="submission" date="2024-04" db="EMBL/GenBank/DDBJ databases">
        <title>Tritrichomonas musculus Genome.</title>
        <authorList>
            <person name="Alves-Ferreira E."/>
            <person name="Grigg M."/>
            <person name="Lorenzi H."/>
            <person name="Galac M."/>
        </authorList>
    </citation>
    <scope>NUCLEOTIDE SEQUENCE [LARGE SCALE GENOMIC DNA]</scope>
    <source>
        <strain evidence="3 4">EAF2021</strain>
    </source>
</reference>
<feature type="region of interest" description="Disordered" evidence="2">
    <location>
        <begin position="469"/>
        <end position="504"/>
    </location>
</feature>
<organism evidence="3 4">
    <name type="scientific">Tritrichomonas musculus</name>
    <dbReference type="NCBI Taxonomy" id="1915356"/>
    <lineage>
        <taxon>Eukaryota</taxon>
        <taxon>Metamonada</taxon>
        <taxon>Parabasalia</taxon>
        <taxon>Tritrichomonadida</taxon>
        <taxon>Tritrichomonadidae</taxon>
        <taxon>Tritrichomonas</taxon>
    </lineage>
</organism>
<feature type="coiled-coil region" evidence="1">
    <location>
        <begin position="185"/>
        <end position="212"/>
    </location>
</feature>
<protein>
    <submittedName>
        <fullName evidence="3">Uncharacterized protein</fullName>
    </submittedName>
</protein>
<feature type="compositionally biased region" description="Low complexity" evidence="2">
    <location>
        <begin position="378"/>
        <end position="398"/>
    </location>
</feature>
<dbReference type="EMBL" id="JAPFFF010000001">
    <property type="protein sequence ID" value="KAK8898812.1"/>
    <property type="molecule type" value="Genomic_DNA"/>
</dbReference>
<feature type="compositionally biased region" description="Basic residues" evidence="2">
    <location>
        <begin position="255"/>
        <end position="272"/>
    </location>
</feature>
<evidence type="ECO:0000313" key="4">
    <source>
        <dbReference type="Proteomes" id="UP001470230"/>
    </source>
</evidence>
<dbReference type="Proteomes" id="UP001470230">
    <property type="component" value="Unassembled WGS sequence"/>
</dbReference>
<comment type="caution">
    <text evidence="3">The sequence shown here is derived from an EMBL/GenBank/DDBJ whole genome shotgun (WGS) entry which is preliminary data.</text>
</comment>
<accession>A0ABR2L6C0</accession>
<feature type="region of interest" description="Disordered" evidence="2">
    <location>
        <begin position="335"/>
        <end position="430"/>
    </location>
</feature>
<feature type="compositionally biased region" description="Low complexity" evidence="2">
    <location>
        <begin position="350"/>
        <end position="366"/>
    </location>
</feature>
<feature type="compositionally biased region" description="Acidic residues" evidence="2">
    <location>
        <begin position="469"/>
        <end position="480"/>
    </location>
</feature>
<keyword evidence="4" id="KW-1185">Reference proteome</keyword>
<evidence type="ECO:0000313" key="3">
    <source>
        <dbReference type="EMBL" id="KAK8898812.1"/>
    </source>
</evidence>